<dbReference type="Proteomes" id="UP000650467">
    <property type="component" value="Unassembled WGS sequence"/>
</dbReference>
<name>A0A835SY26_CHLIN</name>
<sequence>MSYKSNVWSGPADNGLHPSGRIPPPHEAPDEVVQCLKCKGDMADTLFLEADATDLRTGAEIEVNMMASMARVLVRNQLPTAEYYNVLINIVNQADGGGDGAAETIMDATLQLSQTYTAGIKLSDLNEVMAVYMPPLDDKPAVFASMHLDYTVKAARADYIAASAADNANVLGGGGPAAGGADAVGGDANGGAAAPPMAAAAAVAAEPQAALGAAGVVQAAAPAAPAVGAAVAAAVVRGSVAGAPHDDLQHDYNGDVLMQPVQQPRPAANTPAALALAQQRGAGAVQQPAAAQQPRRRLFQGNAPQLTTNDVELLSGGNSSELADSSASE</sequence>
<feature type="compositionally biased region" description="Polar residues" evidence="1">
    <location>
        <begin position="302"/>
        <end position="329"/>
    </location>
</feature>
<accession>A0A835SY26</accession>
<reference evidence="2" key="1">
    <citation type="journal article" date="2020" name="bioRxiv">
        <title>Comparative genomics of Chlamydomonas.</title>
        <authorList>
            <person name="Craig R.J."/>
            <person name="Hasan A.R."/>
            <person name="Ness R.W."/>
            <person name="Keightley P.D."/>
        </authorList>
    </citation>
    <scope>NUCLEOTIDE SEQUENCE</scope>
    <source>
        <strain evidence="2">SAG 7.73</strain>
    </source>
</reference>
<comment type="caution">
    <text evidence="2">The sequence shown here is derived from an EMBL/GenBank/DDBJ whole genome shotgun (WGS) entry which is preliminary data.</text>
</comment>
<evidence type="ECO:0000256" key="1">
    <source>
        <dbReference type="SAM" id="MobiDB-lite"/>
    </source>
</evidence>
<gene>
    <name evidence="2" type="ORF">HXX76_011987</name>
</gene>
<feature type="compositionally biased region" description="Low complexity" evidence="1">
    <location>
        <begin position="278"/>
        <end position="293"/>
    </location>
</feature>
<evidence type="ECO:0000313" key="3">
    <source>
        <dbReference type="Proteomes" id="UP000650467"/>
    </source>
</evidence>
<evidence type="ECO:0000313" key="2">
    <source>
        <dbReference type="EMBL" id="KAG2428001.1"/>
    </source>
</evidence>
<dbReference type="AlphaFoldDB" id="A0A835SY26"/>
<dbReference type="EMBL" id="JAEHOC010000037">
    <property type="protein sequence ID" value="KAG2428001.1"/>
    <property type="molecule type" value="Genomic_DNA"/>
</dbReference>
<dbReference type="OrthoDB" id="555375at2759"/>
<keyword evidence="3" id="KW-1185">Reference proteome</keyword>
<proteinExistence type="predicted"/>
<protein>
    <submittedName>
        <fullName evidence="2">Uncharacterized protein</fullName>
    </submittedName>
</protein>
<organism evidence="2 3">
    <name type="scientific">Chlamydomonas incerta</name>
    <dbReference type="NCBI Taxonomy" id="51695"/>
    <lineage>
        <taxon>Eukaryota</taxon>
        <taxon>Viridiplantae</taxon>
        <taxon>Chlorophyta</taxon>
        <taxon>core chlorophytes</taxon>
        <taxon>Chlorophyceae</taxon>
        <taxon>CS clade</taxon>
        <taxon>Chlamydomonadales</taxon>
        <taxon>Chlamydomonadaceae</taxon>
        <taxon>Chlamydomonas</taxon>
    </lineage>
</organism>
<feature type="region of interest" description="Disordered" evidence="1">
    <location>
        <begin position="1"/>
        <end position="28"/>
    </location>
</feature>
<feature type="region of interest" description="Disordered" evidence="1">
    <location>
        <begin position="278"/>
        <end position="329"/>
    </location>
</feature>